<dbReference type="PRINTS" id="PR00778">
    <property type="entry name" value="HTHARSR"/>
</dbReference>
<dbReference type="GO" id="GO:0003677">
    <property type="term" value="F:DNA binding"/>
    <property type="evidence" value="ECO:0007669"/>
    <property type="project" value="UniProtKB-KW"/>
</dbReference>
<dbReference type="CDD" id="cd00090">
    <property type="entry name" value="HTH_ARSR"/>
    <property type="match status" value="1"/>
</dbReference>
<evidence type="ECO:0000256" key="1">
    <source>
        <dbReference type="ARBA" id="ARBA00023015"/>
    </source>
</evidence>
<dbReference type="GO" id="GO:0003700">
    <property type="term" value="F:DNA-binding transcription factor activity"/>
    <property type="evidence" value="ECO:0007669"/>
    <property type="project" value="InterPro"/>
</dbReference>
<dbReference type="InterPro" id="IPR036390">
    <property type="entry name" value="WH_DNA-bd_sf"/>
</dbReference>
<dbReference type="InterPro" id="IPR051081">
    <property type="entry name" value="HTH_MetalResp_TranReg"/>
</dbReference>
<dbReference type="PROSITE" id="PS50987">
    <property type="entry name" value="HTH_ARSR_2"/>
    <property type="match status" value="1"/>
</dbReference>
<keyword evidence="3" id="KW-0804">Transcription</keyword>
<dbReference type="Proteomes" id="UP000586042">
    <property type="component" value="Unassembled WGS sequence"/>
</dbReference>
<evidence type="ECO:0000313" key="5">
    <source>
        <dbReference type="EMBL" id="NUW37737.1"/>
    </source>
</evidence>
<proteinExistence type="predicted"/>
<protein>
    <submittedName>
        <fullName evidence="5">Helix-turn-helix transcriptional regulator</fullName>
    </submittedName>
</protein>
<evidence type="ECO:0000256" key="3">
    <source>
        <dbReference type="ARBA" id="ARBA00023163"/>
    </source>
</evidence>
<keyword evidence="1" id="KW-0805">Transcription regulation</keyword>
<dbReference type="InterPro" id="IPR001845">
    <property type="entry name" value="HTH_ArsR_DNA-bd_dom"/>
</dbReference>
<dbReference type="AlphaFoldDB" id="A0A7Y6IGI0"/>
<evidence type="ECO:0000313" key="6">
    <source>
        <dbReference type="Proteomes" id="UP000586042"/>
    </source>
</evidence>
<dbReference type="InterPro" id="IPR036388">
    <property type="entry name" value="WH-like_DNA-bd_sf"/>
</dbReference>
<dbReference type="Pfam" id="PF12840">
    <property type="entry name" value="HTH_20"/>
    <property type="match status" value="1"/>
</dbReference>
<dbReference type="InterPro" id="IPR011991">
    <property type="entry name" value="ArsR-like_HTH"/>
</dbReference>
<keyword evidence="2" id="KW-0238">DNA-binding</keyword>
<comment type="caution">
    <text evidence="5">The sequence shown here is derived from an EMBL/GenBank/DDBJ whole genome shotgun (WGS) entry which is preliminary data.</text>
</comment>
<accession>A0A7Y6IGI0</accession>
<name>A0A7Y6IGI0_9ACTN</name>
<dbReference type="EMBL" id="JABWGN010000022">
    <property type="protein sequence ID" value="NUW37737.1"/>
    <property type="molecule type" value="Genomic_DNA"/>
</dbReference>
<dbReference type="PANTHER" id="PTHR33154:SF12">
    <property type="entry name" value="TRANSCRIPTIONAL REGULATORY PROTEIN"/>
    <property type="match status" value="1"/>
</dbReference>
<dbReference type="PANTHER" id="PTHR33154">
    <property type="entry name" value="TRANSCRIPTIONAL REGULATOR, ARSR FAMILY"/>
    <property type="match status" value="1"/>
</dbReference>
<dbReference type="RefSeq" id="WP_175595176.1">
    <property type="nucleotide sequence ID" value="NZ_JABWGN010000022.1"/>
</dbReference>
<feature type="domain" description="HTH arsR-type" evidence="4">
    <location>
        <begin position="6"/>
        <end position="101"/>
    </location>
</feature>
<keyword evidence="6" id="KW-1185">Reference proteome</keyword>
<dbReference type="Gene3D" id="1.10.10.10">
    <property type="entry name" value="Winged helix-like DNA-binding domain superfamily/Winged helix DNA-binding domain"/>
    <property type="match status" value="1"/>
</dbReference>
<dbReference type="NCBIfam" id="NF033788">
    <property type="entry name" value="HTH_metalloreg"/>
    <property type="match status" value="1"/>
</dbReference>
<reference evidence="5 6" key="1">
    <citation type="submission" date="2020-06" db="EMBL/GenBank/DDBJ databases">
        <title>Nonomuraea sp. SMC257, a novel actinomycete isolated from soil.</title>
        <authorList>
            <person name="Chanama M."/>
        </authorList>
    </citation>
    <scope>NUCLEOTIDE SEQUENCE [LARGE SCALE GENOMIC DNA]</scope>
    <source>
        <strain evidence="5 6">SMC257</strain>
    </source>
</reference>
<organism evidence="5 6">
    <name type="scientific">Nonomuraea montanisoli</name>
    <dbReference type="NCBI Taxonomy" id="2741721"/>
    <lineage>
        <taxon>Bacteria</taxon>
        <taxon>Bacillati</taxon>
        <taxon>Actinomycetota</taxon>
        <taxon>Actinomycetes</taxon>
        <taxon>Streptosporangiales</taxon>
        <taxon>Streptosporangiaceae</taxon>
        <taxon>Nonomuraea</taxon>
    </lineage>
</organism>
<evidence type="ECO:0000259" key="4">
    <source>
        <dbReference type="PROSITE" id="PS50987"/>
    </source>
</evidence>
<dbReference type="SMART" id="SM00418">
    <property type="entry name" value="HTH_ARSR"/>
    <property type="match status" value="1"/>
</dbReference>
<sequence length="139" mass="15089">MRLLPHPATETIQLTEVLRALADPVRMEIVLRLAVQKEQTCSNVGEELGVHKSTASHHYRTLREAGVVMTRQVGRLKFMRLRREDLDARFPGLLDAVLAAAHADDAAPATAHGEDTVPVTAHADEPVRAIPEGVPAHGG</sequence>
<dbReference type="SUPFAM" id="SSF46785">
    <property type="entry name" value="Winged helix' DNA-binding domain"/>
    <property type="match status" value="1"/>
</dbReference>
<evidence type="ECO:0000256" key="2">
    <source>
        <dbReference type="ARBA" id="ARBA00023125"/>
    </source>
</evidence>
<gene>
    <name evidence="5" type="ORF">HTZ77_40975</name>
</gene>